<evidence type="ECO:0000256" key="2">
    <source>
        <dbReference type="ARBA" id="ARBA00022448"/>
    </source>
</evidence>
<dbReference type="EMBL" id="JAAMPA010000001">
    <property type="protein sequence ID" value="NIH65572.1"/>
    <property type="molecule type" value="Genomic_DNA"/>
</dbReference>
<dbReference type="InterPro" id="IPR008218">
    <property type="entry name" value="ATPase_V1-cplx_f_g_su"/>
</dbReference>
<reference evidence="4" key="4">
    <citation type="submission" date="2024-05" db="EMBL/GenBank/DDBJ databases">
        <authorList>
            <person name="Sun Q."/>
            <person name="Zhou Y."/>
        </authorList>
    </citation>
    <scope>NUCLEOTIDE SEQUENCE</scope>
    <source>
        <strain evidence="4">CGMCC 4.5581</strain>
    </source>
</reference>
<comment type="caution">
    <text evidence="5">The sequence shown here is derived from an EMBL/GenBank/DDBJ whole genome shotgun (WGS) entry which is preliminary data.</text>
</comment>
<dbReference type="EMBL" id="BMMI01000004">
    <property type="protein sequence ID" value="GGL65501.1"/>
    <property type="molecule type" value="Genomic_DNA"/>
</dbReference>
<comment type="similarity">
    <text evidence="1">Belongs to the V-ATPase F subunit family.</text>
</comment>
<keyword evidence="3" id="KW-0406">Ion transport</keyword>
<evidence type="ECO:0000256" key="1">
    <source>
        <dbReference type="ARBA" id="ARBA00010148"/>
    </source>
</evidence>
<keyword evidence="2" id="KW-0813">Transport</keyword>
<reference evidence="7" key="2">
    <citation type="journal article" date="2019" name="Int. J. Syst. Evol. Microbiol.">
        <title>The Global Catalogue of Microorganisms (GCM) 10K type strain sequencing project: providing services to taxonomists for standard genome sequencing and annotation.</title>
        <authorList>
            <consortium name="The Broad Institute Genomics Platform"/>
            <consortium name="The Broad Institute Genome Sequencing Center for Infectious Disease"/>
            <person name="Wu L."/>
            <person name="Ma J."/>
        </authorList>
    </citation>
    <scope>NUCLEOTIDE SEQUENCE [LARGE SCALE GENOMIC DNA]</scope>
    <source>
        <strain evidence="7">CGMCC 4.5581</strain>
    </source>
</reference>
<dbReference type="SUPFAM" id="SSF159468">
    <property type="entry name" value="AtpF-like"/>
    <property type="match status" value="1"/>
</dbReference>
<name>A0A846LHV6_9ACTN</name>
<dbReference type="InterPro" id="IPR036906">
    <property type="entry name" value="ATPase_V1_fsu_sf"/>
</dbReference>
<reference evidence="5 6" key="3">
    <citation type="submission" date="2020-02" db="EMBL/GenBank/DDBJ databases">
        <title>Sequencing the genomes of 1000 actinobacteria strains.</title>
        <authorList>
            <person name="Klenk H.-P."/>
        </authorList>
    </citation>
    <scope>NUCLEOTIDE SEQUENCE [LARGE SCALE GENOMIC DNA]</scope>
    <source>
        <strain evidence="5 6">DSM 45201</strain>
    </source>
</reference>
<sequence length="131" mass="13564">MTGPGAPLDPPHSTGAPWPADLLVIVPADTAAGFRLAGTRTVVAGDPDTVRQVVDREIAGGSRGVIAVAERTWAELPAAVRADWSSRSVPLVLPLPAEDSGAAGTRRSRVQELLARSVGYEITFSPGGTRT</sequence>
<proteinExistence type="inferred from homology"/>
<dbReference type="Gene3D" id="3.40.50.10580">
    <property type="entry name" value="ATPase, V1 complex, subunit F"/>
    <property type="match status" value="1"/>
</dbReference>
<gene>
    <name evidence="5" type="ORF">FB380_000018</name>
    <name evidence="4" type="ORF">GCM10011589_22080</name>
</gene>
<reference evidence="4" key="1">
    <citation type="journal article" date="2014" name="Int. J. Syst. Evol. Microbiol.">
        <title>Complete genome of a new Firmicutes species belonging to the dominant human colonic microbiota ('Ruminococcus bicirculans') reveals two chromosomes and a selective capacity to utilize plant glucans.</title>
        <authorList>
            <consortium name="NISC Comparative Sequencing Program"/>
            <person name="Wegmann U."/>
            <person name="Louis P."/>
            <person name="Goesmann A."/>
            <person name="Henrissat B."/>
            <person name="Duncan S.H."/>
            <person name="Flint H.J."/>
        </authorList>
    </citation>
    <scope>NUCLEOTIDE SEQUENCE</scope>
    <source>
        <strain evidence="4">CGMCC 4.5581</strain>
    </source>
</reference>
<dbReference type="AlphaFoldDB" id="A0A846LHV6"/>
<keyword evidence="7" id="KW-1185">Reference proteome</keyword>
<evidence type="ECO:0000313" key="7">
    <source>
        <dbReference type="Proteomes" id="UP000648663"/>
    </source>
</evidence>
<dbReference type="RefSeq" id="WP_166753309.1">
    <property type="nucleotide sequence ID" value="NZ_BAABJU010000007.1"/>
</dbReference>
<dbReference type="Pfam" id="PF01990">
    <property type="entry name" value="ATP-synt_F"/>
    <property type="match status" value="1"/>
</dbReference>
<dbReference type="GO" id="GO:0046961">
    <property type="term" value="F:proton-transporting ATPase activity, rotational mechanism"/>
    <property type="evidence" value="ECO:0007669"/>
    <property type="project" value="InterPro"/>
</dbReference>
<evidence type="ECO:0000256" key="3">
    <source>
        <dbReference type="ARBA" id="ARBA00023065"/>
    </source>
</evidence>
<evidence type="ECO:0000313" key="4">
    <source>
        <dbReference type="EMBL" id="GGL65501.1"/>
    </source>
</evidence>
<accession>A0A846LHV6</accession>
<protein>
    <submittedName>
        <fullName evidence="5">Vacuolar-type H+-ATPase subunit F/Vma7</fullName>
    </submittedName>
</protein>
<evidence type="ECO:0000313" key="6">
    <source>
        <dbReference type="Proteomes" id="UP000552836"/>
    </source>
</evidence>
<dbReference type="Proteomes" id="UP000552836">
    <property type="component" value="Unassembled WGS sequence"/>
</dbReference>
<dbReference type="Proteomes" id="UP000648663">
    <property type="component" value="Unassembled WGS sequence"/>
</dbReference>
<evidence type="ECO:0000313" key="5">
    <source>
        <dbReference type="EMBL" id="NIH65572.1"/>
    </source>
</evidence>
<organism evidence="5 6">
    <name type="scientific">Modestobacter marinus</name>
    <dbReference type="NCBI Taxonomy" id="477641"/>
    <lineage>
        <taxon>Bacteria</taxon>
        <taxon>Bacillati</taxon>
        <taxon>Actinomycetota</taxon>
        <taxon>Actinomycetes</taxon>
        <taxon>Geodermatophilales</taxon>
        <taxon>Geodermatophilaceae</taxon>
        <taxon>Modestobacter</taxon>
    </lineage>
</organism>